<dbReference type="Pfam" id="PF03747">
    <property type="entry name" value="ADP_ribosyl_GH"/>
    <property type="match status" value="1"/>
</dbReference>
<evidence type="ECO:0000256" key="1">
    <source>
        <dbReference type="ARBA" id="ARBA00010702"/>
    </source>
</evidence>
<feature type="binding site" evidence="3">
    <location>
        <position position="45"/>
    </location>
    <ligand>
        <name>Mg(2+)</name>
        <dbReference type="ChEBI" id="CHEBI:18420"/>
        <label>1</label>
    </ligand>
</feature>
<dbReference type="InterPro" id="IPR036705">
    <property type="entry name" value="Ribosyl_crysJ1_sf"/>
</dbReference>
<dbReference type="RefSeq" id="WP_130245485.1">
    <property type="nucleotide sequence ID" value="NZ_PPUZ01000039.1"/>
</dbReference>
<dbReference type="InterPro" id="IPR050792">
    <property type="entry name" value="ADP-ribosylglycohydrolase"/>
</dbReference>
<protein>
    <recommendedName>
        <fullName evidence="6">ADP-ribosylglycohydrolase</fullName>
    </recommendedName>
</protein>
<dbReference type="AlphaFoldDB" id="A0A4Q7E788"/>
<evidence type="ECO:0000256" key="2">
    <source>
        <dbReference type="ARBA" id="ARBA00022801"/>
    </source>
</evidence>
<proteinExistence type="inferred from homology"/>
<dbReference type="Proteomes" id="UP000292345">
    <property type="component" value="Unassembled WGS sequence"/>
</dbReference>
<feature type="binding site" evidence="3">
    <location>
        <position position="46"/>
    </location>
    <ligand>
        <name>Mg(2+)</name>
        <dbReference type="ChEBI" id="CHEBI:18420"/>
        <label>1</label>
    </ligand>
</feature>
<feature type="binding site" evidence="3">
    <location>
        <position position="47"/>
    </location>
    <ligand>
        <name>Mg(2+)</name>
        <dbReference type="ChEBI" id="CHEBI:18420"/>
        <label>1</label>
    </ligand>
</feature>
<keyword evidence="3" id="KW-0460">Magnesium</keyword>
<keyword evidence="3" id="KW-0479">Metal-binding</keyword>
<dbReference type="SUPFAM" id="SSF101478">
    <property type="entry name" value="ADP-ribosylglycohydrolase"/>
    <property type="match status" value="1"/>
</dbReference>
<accession>A0A4Q7E788</accession>
<name>A0A4Q7E788_9GAMM</name>
<dbReference type="EMBL" id="PPUZ01000039">
    <property type="protein sequence ID" value="RZM78374.1"/>
    <property type="molecule type" value="Genomic_DNA"/>
</dbReference>
<evidence type="ECO:0000256" key="3">
    <source>
        <dbReference type="PIRSR" id="PIRSR605502-1"/>
    </source>
</evidence>
<comment type="cofactor">
    <cofactor evidence="3">
        <name>Mg(2+)</name>
        <dbReference type="ChEBI" id="CHEBI:18420"/>
    </cofactor>
    <text evidence="3">Binds 2 magnesium ions per subunit.</text>
</comment>
<dbReference type="GO" id="GO:0016787">
    <property type="term" value="F:hydrolase activity"/>
    <property type="evidence" value="ECO:0007669"/>
    <property type="project" value="UniProtKB-KW"/>
</dbReference>
<gene>
    <name evidence="4" type="ORF">C3B51_14450</name>
</gene>
<evidence type="ECO:0000313" key="4">
    <source>
        <dbReference type="EMBL" id="RZM78374.1"/>
    </source>
</evidence>
<organism evidence="4 5">
    <name type="scientific">Pseudoalteromonas rubra</name>
    <dbReference type="NCBI Taxonomy" id="43658"/>
    <lineage>
        <taxon>Bacteria</taxon>
        <taxon>Pseudomonadati</taxon>
        <taxon>Pseudomonadota</taxon>
        <taxon>Gammaproteobacteria</taxon>
        <taxon>Alteromonadales</taxon>
        <taxon>Pseudoalteromonadaceae</taxon>
        <taxon>Pseudoalteromonas</taxon>
    </lineage>
</organism>
<dbReference type="GO" id="GO:0046872">
    <property type="term" value="F:metal ion binding"/>
    <property type="evidence" value="ECO:0007669"/>
    <property type="project" value="UniProtKB-KW"/>
</dbReference>
<dbReference type="PANTHER" id="PTHR16222">
    <property type="entry name" value="ADP-RIBOSYLGLYCOHYDROLASE"/>
    <property type="match status" value="1"/>
</dbReference>
<comment type="caution">
    <text evidence="4">The sequence shown here is derived from an EMBL/GenBank/DDBJ whole genome shotgun (WGS) entry which is preliminary data.</text>
</comment>
<sequence length="277" mass="30340">MLVEMAIADAYGAGFEFVAKDIIRTHNDLSGYRAHALSGESACYTDDTQMSLALAELMVSDKPWDSETIAAAFYDTYHRDPVHGYAKRLQQAFAEAPNAKAFAWLVKTDSFGNGAMMRALPLGYLADEQKIMSRAELQARVTHDHDIAVNAARCIALATHAGLYKKATLDTLPDYLTDFGCVFDAQWEGPVRAISEDTLSAVLMVLSQSRSLSHILELSVNLGGDTDSVAAISCGIASCYDKVEKDLPQGLIAQFDHPHYGLEYLANIDLRLEALKR</sequence>
<evidence type="ECO:0000313" key="5">
    <source>
        <dbReference type="Proteomes" id="UP000292345"/>
    </source>
</evidence>
<dbReference type="Gene3D" id="1.10.4080.10">
    <property type="entry name" value="ADP-ribosylation/Crystallin J1"/>
    <property type="match status" value="1"/>
</dbReference>
<keyword evidence="2" id="KW-0378">Hydrolase</keyword>
<dbReference type="InterPro" id="IPR005502">
    <property type="entry name" value="Ribosyl_crysJ1"/>
</dbReference>
<dbReference type="PANTHER" id="PTHR16222:SF24">
    <property type="entry name" value="ADP-RIBOSYLHYDROLASE ARH3"/>
    <property type="match status" value="1"/>
</dbReference>
<comment type="similarity">
    <text evidence="1">Belongs to the ADP-ribosylglycohydrolase family.</text>
</comment>
<evidence type="ECO:0008006" key="6">
    <source>
        <dbReference type="Google" id="ProtNLM"/>
    </source>
</evidence>
<reference evidence="4 5" key="1">
    <citation type="submission" date="2018-01" db="EMBL/GenBank/DDBJ databases">
        <title>Co-occurrence of chitin degradation, pigmentation and bioactivity in marine Pseudoalteromonas.</title>
        <authorList>
            <person name="Paulsen S."/>
            <person name="Gram L."/>
            <person name="Machado H."/>
        </authorList>
    </citation>
    <scope>NUCLEOTIDE SEQUENCE [LARGE SCALE GENOMIC DNA]</scope>
    <source>
        <strain evidence="4 5">S1946</strain>
    </source>
</reference>